<gene>
    <name evidence="3" type="ORF">KIH39_21995</name>
</gene>
<dbReference type="PANTHER" id="PTHR35174:SF1">
    <property type="entry name" value="BLL0086 PROTEIN"/>
    <property type="match status" value="1"/>
</dbReference>
<evidence type="ECO:0000259" key="2">
    <source>
        <dbReference type="Pfam" id="PF03795"/>
    </source>
</evidence>
<accession>A0A8E6B6V4</accession>
<dbReference type="EMBL" id="CP074694">
    <property type="protein sequence ID" value="QVL31490.1"/>
    <property type="molecule type" value="Genomic_DNA"/>
</dbReference>
<name>A0A8E6B6V4_9BACT</name>
<dbReference type="AlphaFoldDB" id="A0A8E6B6V4"/>
<keyword evidence="4" id="KW-1185">Reference proteome</keyword>
<dbReference type="InterPro" id="IPR005545">
    <property type="entry name" value="YCII"/>
</dbReference>
<feature type="domain" description="YCII-related" evidence="2">
    <location>
        <begin position="57"/>
        <end position="91"/>
    </location>
</feature>
<reference evidence="3" key="1">
    <citation type="submission" date="2021-05" db="EMBL/GenBank/DDBJ databases">
        <title>Complete genome sequence of the cellulolytic planctomycete Telmatocola sphagniphila SP2T and characterization of the first cellulase from planctomycetes.</title>
        <authorList>
            <person name="Rakitin A.L."/>
            <person name="Beletsky A.V."/>
            <person name="Naumoff D.G."/>
            <person name="Kulichevskaya I.S."/>
            <person name="Mardanov A.V."/>
            <person name="Ravin N.V."/>
            <person name="Dedysh S.N."/>
        </authorList>
    </citation>
    <scope>NUCLEOTIDE SEQUENCE</scope>
    <source>
        <strain evidence="3">SP2T</strain>
    </source>
</reference>
<organism evidence="3 4">
    <name type="scientific">Telmatocola sphagniphila</name>
    <dbReference type="NCBI Taxonomy" id="1123043"/>
    <lineage>
        <taxon>Bacteria</taxon>
        <taxon>Pseudomonadati</taxon>
        <taxon>Planctomycetota</taxon>
        <taxon>Planctomycetia</taxon>
        <taxon>Gemmatales</taxon>
        <taxon>Gemmataceae</taxon>
    </lineage>
</organism>
<proteinExistence type="inferred from homology"/>
<dbReference type="Gene3D" id="3.30.70.1060">
    <property type="entry name" value="Dimeric alpha+beta barrel"/>
    <property type="match status" value="1"/>
</dbReference>
<sequence>MRFISVMTGNAANRLPNQIEMSSMHKLIVAGMTAGWLIECEGVTFGTQGVRVHKDPAGKITVTDGPFAETKEVLGGYALLKADSMEEAVGYTRQFLEHVGQGTGEGFWEGTWETYQLFEMPVEEVK</sequence>
<evidence type="ECO:0000313" key="3">
    <source>
        <dbReference type="EMBL" id="QVL31490.1"/>
    </source>
</evidence>
<dbReference type="Pfam" id="PF03795">
    <property type="entry name" value="YCII"/>
    <property type="match status" value="1"/>
</dbReference>
<protein>
    <recommendedName>
        <fullName evidence="2">YCII-related domain-containing protein</fullName>
    </recommendedName>
</protein>
<evidence type="ECO:0000256" key="1">
    <source>
        <dbReference type="ARBA" id="ARBA00007689"/>
    </source>
</evidence>
<dbReference type="PANTHER" id="PTHR35174">
    <property type="entry name" value="BLL7171 PROTEIN-RELATED"/>
    <property type="match status" value="1"/>
</dbReference>
<dbReference type="RefSeq" id="WP_213495405.1">
    <property type="nucleotide sequence ID" value="NZ_CP074694.1"/>
</dbReference>
<dbReference type="KEGG" id="tsph:KIH39_21995"/>
<dbReference type="InterPro" id="IPR011008">
    <property type="entry name" value="Dimeric_a/b-barrel"/>
</dbReference>
<dbReference type="SUPFAM" id="SSF54909">
    <property type="entry name" value="Dimeric alpha+beta barrel"/>
    <property type="match status" value="1"/>
</dbReference>
<evidence type="ECO:0000313" key="4">
    <source>
        <dbReference type="Proteomes" id="UP000676194"/>
    </source>
</evidence>
<dbReference type="Proteomes" id="UP000676194">
    <property type="component" value="Chromosome"/>
</dbReference>
<comment type="similarity">
    <text evidence="1">Belongs to the YciI family.</text>
</comment>